<organism evidence="2 3">
    <name type="scientific">Marinobacter salexigens</name>
    <dbReference type="NCBI Taxonomy" id="1925763"/>
    <lineage>
        <taxon>Bacteria</taxon>
        <taxon>Pseudomonadati</taxon>
        <taxon>Pseudomonadota</taxon>
        <taxon>Gammaproteobacteria</taxon>
        <taxon>Pseudomonadales</taxon>
        <taxon>Marinobacteraceae</taxon>
        <taxon>Marinobacter</taxon>
    </lineage>
</organism>
<accession>A0ABS6AB48</accession>
<evidence type="ECO:0000313" key="3">
    <source>
        <dbReference type="Proteomes" id="UP000753376"/>
    </source>
</evidence>
<gene>
    <name evidence="2" type="ORF">KO508_14390</name>
</gene>
<feature type="signal peptide" evidence="1">
    <location>
        <begin position="1"/>
        <end position="25"/>
    </location>
</feature>
<evidence type="ECO:0000256" key="1">
    <source>
        <dbReference type="SAM" id="SignalP"/>
    </source>
</evidence>
<keyword evidence="3" id="KW-1185">Reference proteome</keyword>
<protein>
    <submittedName>
        <fullName evidence="2">Uncharacterized protein</fullName>
    </submittedName>
</protein>
<proteinExistence type="predicted"/>
<dbReference type="EMBL" id="JAHKPV010000021">
    <property type="protein sequence ID" value="MBU2875192.1"/>
    <property type="molecule type" value="Genomic_DNA"/>
</dbReference>
<reference evidence="2 3" key="1">
    <citation type="submission" date="2021-05" db="EMBL/GenBank/DDBJ databases">
        <title>Draft genomes of bacteria isolated from model marine particles.</title>
        <authorList>
            <person name="Datta M.S."/>
            <person name="Schwartzman J.A."/>
            <person name="Enke T.N."/>
            <person name="Saavedra J."/>
            <person name="Cermak N."/>
            <person name="Cordero O.X."/>
        </authorList>
    </citation>
    <scope>NUCLEOTIDE SEQUENCE [LARGE SCALE GENOMIC DNA]</scope>
    <source>
        <strain evidence="2 3">D2M19</strain>
    </source>
</reference>
<dbReference type="Proteomes" id="UP000753376">
    <property type="component" value="Unassembled WGS sequence"/>
</dbReference>
<keyword evidence="1" id="KW-0732">Signal</keyword>
<sequence>MPYLGNPLLRALLLIVAIGAPMANAQTAPSGELTEEQEMAIKKELSKYAVLGQQQILYLTKQATDEYTETLTDSEPNMPAAWMLLEDGKTVKRINIDEQAEGAPAQIRILMYRAALKSVARPGKIHASVILYTGKIREGSEDEALVVEFEHRLGISGNKVIPYQVDNGNVSYAEPVTSEKPFQIFHDSKPAGARSEN</sequence>
<feature type="chain" id="PRO_5045403499" evidence="1">
    <location>
        <begin position="26"/>
        <end position="197"/>
    </location>
</feature>
<evidence type="ECO:0000313" key="2">
    <source>
        <dbReference type="EMBL" id="MBU2875192.1"/>
    </source>
</evidence>
<name>A0ABS6AB48_9GAMM</name>
<dbReference type="RefSeq" id="WP_216009008.1">
    <property type="nucleotide sequence ID" value="NZ_JAHKPV010000021.1"/>
</dbReference>
<comment type="caution">
    <text evidence="2">The sequence shown here is derived from an EMBL/GenBank/DDBJ whole genome shotgun (WGS) entry which is preliminary data.</text>
</comment>